<dbReference type="InterPro" id="IPR044751">
    <property type="entry name" value="Ion_transp-like_CBS"/>
</dbReference>
<name>A0ABS8MXG7_9FLAO</name>
<dbReference type="Pfam" id="PF00571">
    <property type="entry name" value="CBS"/>
    <property type="match status" value="1"/>
</dbReference>
<dbReference type="Pfam" id="PF01595">
    <property type="entry name" value="CNNM"/>
    <property type="match status" value="1"/>
</dbReference>
<dbReference type="InterPro" id="IPR016169">
    <property type="entry name" value="FAD-bd_PCMH_sub2"/>
</dbReference>
<keyword evidence="2" id="KW-1003">Cell membrane</keyword>
<evidence type="ECO:0000256" key="4">
    <source>
        <dbReference type="ARBA" id="ARBA00022737"/>
    </source>
</evidence>
<evidence type="ECO:0000256" key="10">
    <source>
        <dbReference type="SAM" id="Phobius"/>
    </source>
</evidence>
<dbReference type="CDD" id="cd04590">
    <property type="entry name" value="CBS_pair_CorC_HlyC_assoc"/>
    <property type="match status" value="1"/>
</dbReference>
<evidence type="ECO:0000313" key="13">
    <source>
        <dbReference type="EMBL" id="MCC9073480.1"/>
    </source>
</evidence>
<reference evidence="13" key="1">
    <citation type="submission" date="2021-11" db="EMBL/GenBank/DDBJ databases">
        <title>Description of novel Flavobacterium species.</title>
        <authorList>
            <person name="Saticioglu I.B."/>
            <person name="Ay H."/>
            <person name="Altun S."/>
            <person name="Duman M."/>
        </authorList>
    </citation>
    <scope>NUCLEOTIDE SEQUENCE</scope>
    <source>
        <strain evidence="13">F-65</strain>
    </source>
</reference>
<dbReference type="PROSITE" id="PS51371">
    <property type="entry name" value="CBS"/>
    <property type="match status" value="1"/>
</dbReference>
<protein>
    <submittedName>
        <fullName evidence="13">Hemolysin family protein</fullName>
    </submittedName>
</protein>
<dbReference type="PANTHER" id="PTHR43099">
    <property type="entry name" value="UPF0053 PROTEIN YRKA"/>
    <property type="match status" value="1"/>
</dbReference>
<dbReference type="RefSeq" id="WP_229990401.1">
    <property type="nucleotide sequence ID" value="NZ_JAJJMO010000001.1"/>
</dbReference>
<keyword evidence="6 8" id="KW-0129">CBS domain</keyword>
<evidence type="ECO:0000259" key="12">
    <source>
        <dbReference type="PROSITE" id="PS51846"/>
    </source>
</evidence>
<feature type="domain" description="CNNM transmembrane" evidence="12">
    <location>
        <begin position="1"/>
        <end position="200"/>
    </location>
</feature>
<dbReference type="SUPFAM" id="SSF56176">
    <property type="entry name" value="FAD-binding/transporter-associated domain-like"/>
    <property type="match status" value="1"/>
</dbReference>
<feature type="transmembrane region" description="Helical" evidence="10">
    <location>
        <begin position="6"/>
        <end position="25"/>
    </location>
</feature>
<dbReference type="Gene3D" id="3.30.465.10">
    <property type="match status" value="1"/>
</dbReference>
<keyword evidence="3 9" id="KW-0812">Transmembrane</keyword>
<evidence type="ECO:0000259" key="11">
    <source>
        <dbReference type="PROSITE" id="PS51371"/>
    </source>
</evidence>
<dbReference type="InterPro" id="IPR000644">
    <property type="entry name" value="CBS_dom"/>
</dbReference>
<evidence type="ECO:0000256" key="3">
    <source>
        <dbReference type="ARBA" id="ARBA00022692"/>
    </source>
</evidence>
<evidence type="ECO:0000256" key="2">
    <source>
        <dbReference type="ARBA" id="ARBA00022475"/>
    </source>
</evidence>
<evidence type="ECO:0000256" key="8">
    <source>
        <dbReference type="PROSITE-ProRule" id="PRU00703"/>
    </source>
</evidence>
<organism evidence="13 14">
    <name type="scientific">Flavobacterium pisciphilum</name>
    <dbReference type="NCBI Taxonomy" id="2893755"/>
    <lineage>
        <taxon>Bacteria</taxon>
        <taxon>Pseudomonadati</taxon>
        <taxon>Bacteroidota</taxon>
        <taxon>Flavobacteriia</taxon>
        <taxon>Flavobacteriales</taxon>
        <taxon>Flavobacteriaceae</taxon>
        <taxon>Flavobacterium</taxon>
    </lineage>
</organism>
<evidence type="ECO:0000256" key="7">
    <source>
        <dbReference type="ARBA" id="ARBA00023136"/>
    </source>
</evidence>
<evidence type="ECO:0000256" key="1">
    <source>
        <dbReference type="ARBA" id="ARBA00004651"/>
    </source>
</evidence>
<dbReference type="SUPFAM" id="SSF54631">
    <property type="entry name" value="CBS-domain pair"/>
    <property type="match status" value="1"/>
</dbReference>
<feature type="transmembrane region" description="Helical" evidence="10">
    <location>
        <begin position="134"/>
        <end position="156"/>
    </location>
</feature>
<gene>
    <name evidence="13" type="ORF">LNQ49_18040</name>
</gene>
<dbReference type="Gene3D" id="3.10.580.10">
    <property type="entry name" value="CBS-domain"/>
    <property type="match status" value="1"/>
</dbReference>
<dbReference type="PANTHER" id="PTHR43099:SF2">
    <property type="entry name" value="UPF0053 PROTEIN YRKA"/>
    <property type="match status" value="1"/>
</dbReference>
<feature type="domain" description="CBS" evidence="11">
    <location>
        <begin position="283"/>
        <end position="340"/>
    </location>
</feature>
<dbReference type="InterPro" id="IPR051676">
    <property type="entry name" value="UPF0053_domain"/>
</dbReference>
<evidence type="ECO:0000256" key="9">
    <source>
        <dbReference type="PROSITE-ProRule" id="PRU01193"/>
    </source>
</evidence>
<sequence length="431" mass="48378">MIDIFITLFLVFLNGFFVAAEFAIVKVRLSQVELQAKLGNKSAILSKHILHNLNGYLAATQLGITLASLGLGWVGEPVVSKLILKFVDLIGLELKPEYAHKIAIPLAFAVITVLHIVFGELAPKSIAIQKSEKTTLFIAYPLQFFYILFKPFIWLLNGIANAILKIFGIDASHGSEAHSSDELKYLVKQGKEDGVIEEMDYDIINNAFDFSERTVKQIIVSRTNVISVDIDNFDDSELDRVIDQGFSRIPCYETNIDNIIGVVYLKDLLLKAKKNQPIVIKEMMRPVLFVPSSRKIGSLLKEFQLKHIQLAVVVNEYGGTQGIVTLEDIIEELVGEIQDETDDEVANVIKKEINIYEVLASTHLNDINDDLPHPIKNDGENETLAGVLNSKFGRIPDVKDKITFNDYEFTILKKTKHSIILVQLRDLTKTK</sequence>
<feature type="transmembrane region" description="Helical" evidence="10">
    <location>
        <begin position="55"/>
        <end position="75"/>
    </location>
</feature>
<dbReference type="Proteomes" id="UP001430919">
    <property type="component" value="Unassembled WGS sequence"/>
</dbReference>
<dbReference type="InterPro" id="IPR005170">
    <property type="entry name" value="Transptr-assoc_dom"/>
</dbReference>
<dbReference type="InterPro" id="IPR046342">
    <property type="entry name" value="CBS_dom_sf"/>
</dbReference>
<dbReference type="InterPro" id="IPR002550">
    <property type="entry name" value="CNNM"/>
</dbReference>
<keyword evidence="7 9" id="KW-0472">Membrane</keyword>
<dbReference type="PROSITE" id="PS51846">
    <property type="entry name" value="CNNM"/>
    <property type="match status" value="1"/>
</dbReference>
<evidence type="ECO:0000256" key="6">
    <source>
        <dbReference type="ARBA" id="ARBA00023122"/>
    </source>
</evidence>
<evidence type="ECO:0000256" key="5">
    <source>
        <dbReference type="ARBA" id="ARBA00022989"/>
    </source>
</evidence>
<comment type="subcellular location">
    <subcellularLocation>
        <location evidence="1">Cell membrane</location>
        <topology evidence="1">Multi-pass membrane protein</topology>
    </subcellularLocation>
</comment>
<dbReference type="InterPro" id="IPR036318">
    <property type="entry name" value="FAD-bd_PCMH-like_sf"/>
</dbReference>
<accession>A0ABS8MXG7</accession>
<feature type="transmembrane region" description="Helical" evidence="10">
    <location>
        <begin position="102"/>
        <end position="122"/>
    </location>
</feature>
<dbReference type="EMBL" id="JAJJMO010000001">
    <property type="protein sequence ID" value="MCC9073480.1"/>
    <property type="molecule type" value="Genomic_DNA"/>
</dbReference>
<keyword evidence="5 9" id="KW-1133">Transmembrane helix</keyword>
<evidence type="ECO:0000313" key="14">
    <source>
        <dbReference type="Proteomes" id="UP001430919"/>
    </source>
</evidence>
<dbReference type="SMART" id="SM01091">
    <property type="entry name" value="CorC_HlyC"/>
    <property type="match status" value="1"/>
</dbReference>
<comment type="caution">
    <text evidence="13">The sequence shown here is derived from an EMBL/GenBank/DDBJ whole genome shotgun (WGS) entry which is preliminary data.</text>
</comment>
<proteinExistence type="predicted"/>
<keyword evidence="14" id="KW-1185">Reference proteome</keyword>
<keyword evidence="4" id="KW-0677">Repeat</keyword>
<dbReference type="Pfam" id="PF03471">
    <property type="entry name" value="CorC_HlyC"/>
    <property type="match status" value="1"/>
</dbReference>